<dbReference type="GO" id="GO:0009055">
    <property type="term" value="F:electron transfer activity"/>
    <property type="evidence" value="ECO:0007669"/>
    <property type="project" value="InterPro"/>
</dbReference>
<keyword evidence="6" id="KW-0732">Signal</keyword>
<gene>
    <name evidence="8" type="ORF">SAMN02799615_01641</name>
</gene>
<feature type="binding site" evidence="5">
    <location>
        <position position="63"/>
    </location>
    <ligand>
        <name>Cu cation</name>
        <dbReference type="ChEBI" id="CHEBI:23378"/>
    </ligand>
</feature>
<proteinExistence type="predicted"/>
<dbReference type="Gene3D" id="2.60.40.420">
    <property type="entry name" value="Cupredoxins - blue copper proteins"/>
    <property type="match status" value="1"/>
</dbReference>
<dbReference type="InterPro" id="IPR008972">
    <property type="entry name" value="Cupredoxin"/>
</dbReference>
<evidence type="ECO:0000256" key="4">
    <source>
        <dbReference type="ARBA" id="ARBA00022982"/>
    </source>
</evidence>
<dbReference type="Proteomes" id="UP000199477">
    <property type="component" value="Unassembled WGS sequence"/>
</dbReference>
<dbReference type="InterPro" id="IPR028096">
    <property type="entry name" value="EfeO_Cupredoxin"/>
</dbReference>
<evidence type="ECO:0000256" key="5">
    <source>
        <dbReference type="PIRSR" id="PIRSR602386-1"/>
    </source>
</evidence>
<dbReference type="InterPro" id="IPR002386">
    <property type="entry name" value="Amicyanin/Pseudoazurin"/>
</dbReference>
<dbReference type="RefSeq" id="WP_035323316.1">
    <property type="nucleotide sequence ID" value="NZ_FONH01000004.1"/>
</dbReference>
<keyword evidence="9" id="KW-1185">Reference proteome</keyword>
<keyword evidence="4" id="KW-0249">Electron transport</keyword>
<comment type="cofactor">
    <cofactor evidence="5">
        <name>Cu cation</name>
        <dbReference type="ChEBI" id="CHEBI:23378"/>
    </cofactor>
    <text evidence="5">Binds 1 copper ion per subunit.</text>
</comment>
<keyword evidence="5" id="KW-0479">Metal-binding</keyword>
<name>A0A1I2DCD3_9GAMM</name>
<keyword evidence="5" id="KW-0186">Copper</keyword>
<reference evidence="9" key="1">
    <citation type="submission" date="2016-10" db="EMBL/GenBank/DDBJ databases">
        <authorList>
            <person name="Varghese N."/>
            <person name="Submissions S."/>
        </authorList>
    </citation>
    <scope>NUCLEOTIDE SEQUENCE [LARGE SCALE GENOMIC DNA]</scope>
    <source>
        <strain evidence="9">UNC178MFTsu3.1</strain>
    </source>
</reference>
<dbReference type="EMBL" id="FONH01000004">
    <property type="protein sequence ID" value="SFE78184.1"/>
    <property type="molecule type" value="Genomic_DNA"/>
</dbReference>
<feature type="binding site" evidence="5">
    <location>
        <position position="101"/>
    </location>
    <ligand>
        <name>Cu cation</name>
        <dbReference type="ChEBI" id="CHEBI:23378"/>
    </ligand>
</feature>
<organism evidence="8 9">
    <name type="scientific">Dyella marensis</name>
    <dbReference type="NCBI Taxonomy" id="500610"/>
    <lineage>
        <taxon>Bacteria</taxon>
        <taxon>Pseudomonadati</taxon>
        <taxon>Pseudomonadota</taxon>
        <taxon>Gammaproteobacteria</taxon>
        <taxon>Lysobacterales</taxon>
        <taxon>Rhodanobacteraceae</taxon>
        <taxon>Dyella</taxon>
    </lineage>
</organism>
<dbReference type="SUPFAM" id="SSF49503">
    <property type="entry name" value="Cupredoxins"/>
    <property type="match status" value="1"/>
</dbReference>
<evidence type="ECO:0000256" key="6">
    <source>
        <dbReference type="SAM" id="SignalP"/>
    </source>
</evidence>
<keyword evidence="2" id="KW-0813">Transport</keyword>
<accession>A0A1I2DCD3</accession>
<dbReference type="InterPro" id="IPR052721">
    <property type="entry name" value="ET_Amicyanin"/>
</dbReference>
<dbReference type="GO" id="GO:0042597">
    <property type="term" value="C:periplasmic space"/>
    <property type="evidence" value="ECO:0007669"/>
    <property type="project" value="UniProtKB-SubCell"/>
</dbReference>
<feature type="binding site" evidence="5">
    <location>
        <position position="98"/>
    </location>
    <ligand>
        <name>Cu cation</name>
        <dbReference type="ChEBI" id="CHEBI:23378"/>
    </ligand>
</feature>
<evidence type="ECO:0000313" key="8">
    <source>
        <dbReference type="EMBL" id="SFE78184.1"/>
    </source>
</evidence>
<feature type="chain" id="PRO_5011733062" evidence="6">
    <location>
        <begin position="26"/>
        <end position="111"/>
    </location>
</feature>
<dbReference type="STRING" id="500610.SAMN02799615_01641"/>
<dbReference type="AlphaFoldDB" id="A0A1I2DCD3"/>
<dbReference type="InterPro" id="IPR006311">
    <property type="entry name" value="TAT_signal"/>
</dbReference>
<evidence type="ECO:0000256" key="1">
    <source>
        <dbReference type="ARBA" id="ARBA00004418"/>
    </source>
</evidence>
<evidence type="ECO:0000256" key="3">
    <source>
        <dbReference type="ARBA" id="ARBA00022764"/>
    </source>
</evidence>
<dbReference type="PANTHER" id="PTHR36507:SF1">
    <property type="entry name" value="BLL1555 PROTEIN"/>
    <property type="match status" value="1"/>
</dbReference>
<sequence>MSGWRAWLRALALGVAALGAGPAAAGKAPAAKVEIKHFAFAPEVLTVTAGTRVVWTNRDDEPHIVVSAGNRFASSKAMDTDETYATVFDRPGTYAYFCSIHPHMVGTVIVR</sequence>
<evidence type="ECO:0000313" key="9">
    <source>
        <dbReference type="Proteomes" id="UP000199477"/>
    </source>
</evidence>
<feature type="signal peptide" evidence="6">
    <location>
        <begin position="1"/>
        <end position="25"/>
    </location>
</feature>
<dbReference type="PANTHER" id="PTHR36507">
    <property type="entry name" value="BLL1555 PROTEIN"/>
    <property type="match status" value="1"/>
</dbReference>
<dbReference type="GO" id="GO:0005507">
    <property type="term" value="F:copper ion binding"/>
    <property type="evidence" value="ECO:0007669"/>
    <property type="project" value="InterPro"/>
</dbReference>
<feature type="domain" description="EfeO-type cupredoxin-like" evidence="7">
    <location>
        <begin position="10"/>
        <end position="110"/>
    </location>
</feature>
<protein>
    <submittedName>
        <fullName evidence="8">Plastocyanin</fullName>
    </submittedName>
</protein>
<comment type="subcellular location">
    <subcellularLocation>
        <location evidence="1">Periplasm</location>
    </subcellularLocation>
</comment>
<evidence type="ECO:0000259" key="7">
    <source>
        <dbReference type="Pfam" id="PF13473"/>
    </source>
</evidence>
<dbReference type="Pfam" id="PF13473">
    <property type="entry name" value="Cupredoxin_1"/>
    <property type="match status" value="1"/>
</dbReference>
<keyword evidence="3" id="KW-0574">Periplasm</keyword>
<dbReference type="PROSITE" id="PS51318">
    <property type="entry name" value="TAT"/>
    <property type="match status" value="1"/>
</dbReference>
<evidence type="ECO:0000256" key="2">
    <source>
        <dbReference type="ARBA" id="ARBA00022448"/>
    </source>
</evidence>
<dbReference type="PRINTS" id="PR00155">
    <property type="entry name" value="AMICYANIN"/>
</dbReference>